<accession>A0A7S1T429</accession>
<dbReference type="AlphaFoldDB" id="A0A7S1T429"/>
<evidence type="ECO:0000256" key="1">
    <source>
        <dbReference type="SAM" id="MobiDB-lite"/>
    </source>
</evidence>
<evidence type="ECO:0000313" key="2">
    <source>
        <dbReference type="EMBL" id="CAD9218065.1"/>
    </source>
</evidence>
<name>A0A7S1T429_9CHLO</name>
<gene>
    <name evidence="2" type="ORF">TCHU04912_LOCUS19529</name>
</gene>
<feature type="region of interest" description="Disordered" evidence="1">
    <location>
        <begin position="32"/>
        <end position="132"/>
    </location>
</feature>
<protein>
    <submittedName>
        <fullName evidence="2">Uncharacterized protein</fullName>
    </submittedName>
</protein>
<reference evidence="2" key="1">
    <citation type="submission" date="2021-01" db="EMBL/GenBank/DDBJ databases">
        <authorList>
            <person name="Corre E."/>
            <person name="Pelletier E."/>
            <person name="Niang G."/>
            <person name="Scheremetjew M."/>
            <person name="Finn R."/>
            <person name="Kale V."/>
            <person name="Holt S."/>
            <person name="Cochrane G."/>
            <person name="Meng A."/>
            <person name="Brown T."/>
            <person name="Cohen L."/>
        </authorList>
    </citation>
    <scope>NUCLEOTIDE SEQUENCE</scope>
    <source>
        <strain evidence="2">PLY429</strain>
    </source>
</reference>
<feature type="compositionally biased region" description="Acidic residues" evidence="1">
    <location>
        <begin position="35"/>
        <end position="59"/>
    </location>
</feature>
<organism evidence="2">
    <name type="scientific">Tetraselmis chuii</name>
    <dbReference type="NCBI Taxonomy" id="63592"/>
    <lineage>
        <taxon>Eukaryota</taxon>
        <taxon>Viridiplantae</taxon>
        <taxon>Chlorophyta</taxon>
        <taxon>core chlorophytes</taxon>
        <taxon>Chlorodendrophyceae</taxon>
        <taxon>Chlorodendrales</taxon>
        <taxon>Chlorodendraceae</taxon>
        <taxon>Tetraselmis</taxon>
    </lineage>
</organism>
<proteinExistence type="predicted"/>
<feature type="compositionally biased region" description="Acidic residues" evidence="1">
    <location>
        <begin position="71"/>
        <end position="86"/>
    </location>
</feature>
<dbReference type="EMBL" id="HBGG01037879">
    <property type="protein sequence ID" value="CAD9218065.1"/>
    <property type="molecule type" value="Transcribed_RNA"/>
</dbReference>
<sequence length="132" mass="14736">MMNEMGGVRDDLSEIRMAVQELSLEVLKMKRFVMEGEDEDEEYEEYEDEEDEEEEEDGYVTDKSLGGFTVLDDDGDDDDDDNEEEGGGPMSRRSTAVEMGLLEQLEQQLAQVSGGKSRLAMPDSESGSGMKS</sequence>
<feature type="compositionally biased region" description="Low complexity" evidence="1">
    <location>
        <begin position="101"/>
        <end position="111"/>
    </location>
</feature>